<evidence type="ECO:0000313" key="4">
    <source>
        <dbReference type="Proteomes" id="UP000241647"/>
    </source>
</evidence>
<dbReference type="Pfam" id="PF17765">
    <property type="entry name" value="MLTR_LBD"/>
    <property type="match status" value="1"/>
</dbReference>
<dbReference type="SMART" id="SM00530">
    <property type="entry name" value="HTH_XRE"/>
    <property type="match status" value="1"/>
</dbReference>
<dbReference type="GO" id="GO:0003677">
    <property type="term" value="F:DNA binding"/>
    <property type="evidence" value="ECO:0007669"/>
    <property type="project" value="InterPro"/>
</dbReference>
<dbReference type="Pfam" id="PF13560">
    <property type="entry name" value="HTH_31"/>
    <property type="match status" value="1"/>
</dbReference>
<dbReference type="PROSITE" id="PS50943">
    <property type="entry name" value="HTH_CROC1"/>
    <property type="match status" value="1"/>
</dbReference>
<evidence type="ECO:0000256" key="1">
    <source>
        <dbReference type="SAM" id="MobiDB-lite"/>
    </source>
</evidence>
<feature type="region of interest" description="Disordered" evidence="1">
    <location>
        <begin position="333"/>
        <end position="360"/>
    </location>
</feature>
<dbReference type="Gene3D" id="1.10.260.40">
    <property type="entry name" value="lambda repressor-like DNA-binding domains"/>
    <property type="match status" value="1"/>
</dbReference>
<reference evidence="3 4" key="1">
    <citation type="submission" date="2018-02" db="EMBL/GenBank/DDBJ databases">
        <title>8 Nocardia nova and 1 Nocardia cyriacigeorgica strain used for evolution to TMP-SMX.</title>
        <authorList>
            <person name="Mehta H."/>
            <person name="Weng J."/>
            <person name="Shamoo Y."/>
        </authorList>
    </citation>
    <scope>NUCLEOTIDE SEQUENCE [LARGE SCALE GENOMIC DNA]</scope>
    <source>
        <strain evidence="3 4">ATCC 33727</strain>
    </source>
</reference>
<comment type="caution">
    <text evidence="3">The sequence shown here is derived from an EMBL/GenBank/DDBJ whole genome shotgun (WGS) entry which is preliminary data.</text>
</comment>
<dbReference type="AlphaFoldDB" id="A0A2T2ZBY1"/>
<sequence>MTGPHLRTDTDDPVCARCAGALFAACFSCGRFSADSRYISGGHRACPRCASRFHACPECGTLVQPGHGCEGCAQRGKVWNYTYRPDPRFHGTGPLYLGLELEIIVPEHRFDTCAGLATDQLGGLGYLKRDSSIRPSGFELVSHESAQGRELFTISCIRWRESVGVRGGFMTTTPGSPYALQPPEVARLAGDVPVRIPTLGSWLRVMREHRDLTREQAGQYTHVSAAYLKSVETGAATPRRHTLDKIITGYELTPIQSRHTIDLWEPAAVLAPLDELRERIATPGRRAELATWEARSITCGFCDPLWNVVAANRLFRSMFPGLDQAENNLAIWRFSSPGEPSHPGTAAGGGGGGGGGGGEEDAQFFVATLRAALGRFRHAPEGARLLQRLAASTHFAALWRSGVEVAYDGGPSPRRSGDHNAPVTVQVAELIEEPGVRLFLAYRSHTAGRRGPDGVGAQPVS</sequence>
<dbReference type="Gene3D" id="3.30.450.180">
    <property type="match status" value="1"/>
</dbReference>
<name>A0A2T2ZBY1_9NOCA</name>
<accession>A0A2T2ZBY1</accession>
<organism evidence="3 4">
    <name type="scientific">Nocardia nova</name>
    <dbReference type="NCBI Taxonomy" id="37330"/>
    <lineage>
        <taxon>Bacteria</taxon>
        <taxon>Bacillati</taxon>
        <taxon>Actinomycetota</taxon>
        <taxon>Actinomycetes</taxon>
        <taxon>Mycobacteriales</taxon>
        <taxon>Nocardiaceae</taxon>
        <taxon>Nocardia</taxon>
    </lineage>
</organism>
<evidence type="ECO:0000259" key="2">
    <source>
        <dbReference type="PROSITE" id="PS50943"/>
    </source>
</evidence>
<gene>
    <name evidence="3" type="ORF">C8259_03405</name>
</gene>
<dbReference type="Proteomes" id="UP000241647">
    <property type="component" value="Unassembled WGS sequence"/>
</dbReference>
<feature type="domain" description="HTH cro/C1-type" evidence="2">
    <location>
        <begin position="203"/>
        <end position="257"/>
    </location>
</feature>
<evidence type="ECO:0000313" key="3">
    <source>
        <dbReference type="EMBL" id="PSR65223.1"/>
    </source>
</evidence>
<dbReference type="InterPro" id="IPR010982">
    <property type="entry name" value="Lambda_DNA-bd_dom_sf"/>
</dbReference>
<protein>
    <recommendedName>
        <fullName evidence="2">HTH cro/C1-type domain-containing protein</fullName>
    </recommendedName>
</protein>
<dbReference type="InterPro" id="IPR001387">
    <property type="entry name" value="Cro/C1-type_HTH"/>
</dbReference>
<dbReference type="CDD" id="cd00093">
    <property type="entry name" value="HTH_XRE"/>
    <property type="match status" value="1"/>
</dbReference>
<feature type="compositionally biased region" description="Gly residues" evidence="1">
    <location>
        <begin position="346"/>
        <end position="357"/>
    </location>
</feature>
<dbReference type="InterPro" id="IPR041413">
    <property type="entry name" value="MLTR_LBD"/>
</dbReference>
<dbReference type="EMBL" id="PYHS01000002">
    <property type="protein sequence ID" value="PSR65223.1"/>
    <property type="molecule type" value="Genomic_DNA"/>
</dbReference>
<dbReference type="SUPFAM" id="SSF47413">
    <property type="entry name" value="lambda repressor-like DNA-binding domains"/>
    <property type="match status" value="1"/>
</dbReference>
<proteinExistence type="predicted"/>